<name>A0ABX4XIL1_9LIST</name>
<dbReference type="EMBL" id="MPDH01000026">
    <property type="protein sequence ID" value="PNP88196.1"/>
    <property type="molecule type" value="Genomic_DNA"/>
</dbReference>
<accession>A0ABX4XIL1</accession>
<dbReference type="Proteomes" id="UP000236500">
    <property type="component" value="Unassembled WGS sequence"/>
</dbReference>
<proteinExistence type="predicted"/>
<evidence type="ECO:0000313" key="2">
    <source>
        <dbReference type="Proteomes" id="UP000236500"/>
    </source>
</evidence>
<protein>
    <submittedName>
        <fullName evidence="1">Uncharacterized protein</fullName>
    </submittedName>
</protein>
<organism evidence="1 2">
    <name type="scientific">Listeria newyorkensis</name>
    <dbReference type="NCBI Taxonomy" id="1497681"/>
    <lineage>
        <taxon>Bacteria</taxon>
        <taxon>Bacillati</taxon>
        <taxon>Bacillota</taxon>
        <taxon>Bacilli</taxon>
        <taxon>Bacillales</taxon>
        <taxon>Listeriaceae</taxon>
        <taxon>Listeria</taxon>
    </lineage>
</organism>
<reference evidence="1 2" key="1">
    <citation type="submission" date="2016-11" db="EMBL/GenBank/DDBJ databases">
        <title>Whole Genome Sequence of Listeria newyorkensis.</title>
        <authorList>
            <person name="Frink S."/>
            <person name="Morales C."/>
            <person name="Kiang D."/>
        </authorList>
    </citation>
    <scope>NUCLEOTIDE SEQUENCE [LARGE SCALE GENOMIC DNA]</scope>
    <source>
        <strain evidence="1 2">F1604011-044</strain>
    </source>
</reference>
<comment type="caution">
    <text evidence="1">The sequence shown here is derived from an EMBL/GenBank/DDBJ whole genome shotgun (WGS) entry which is preliminary data.</text>
</comment>
<sequence>MTDLEVMKNFYTDDYNFESEHRPKIASKERSAKNTIDFYLYTIDLHLIIAFTNWALEQEVAE</sequence>
<keyword evidence="2" id="KW-1185">Reference proteome</keyword>
<gene>
    <name evidence="1" type="ORF">BMT55_15645</name>
</gene>
<dbReference type="RefSeq" id="WP_036089930.1">
    <property type="nucleotide sequence ID" value="NZ_JNFB01000008.1"/>
</dbReference>
<evidence type="ECO:0000313" key="1">
    <source>
        <dbReference type="EMBL" id="PNP88196.1"/>
    </source>
</evidence>